<dbReference type="Proteomes" id="UP001432322">
    <property type="component" value="Unassembled WGS sequence"/>
</dbReference>
<reference evidence="1" key="1">
    <citation type="submission" date="2023-10" db="EMBL/GenBank/DDBJ databases">
        <title>Genome assembly of Pristionchus species.</title>
        <authorList>
            <person name="Yoshida K."/>
            <person name="Sommer R.J."/>
        </authorList>
    </citation>
    <scope>NUCLEOTIDE SEQUENCE</scope>
    <source>
        <strain evidence="1">RS5133</strain>
    </source>
</reference>
<evidence type="ECO:0000313" key="2">
    <source>
        <dbReference type="Proteomes" id="UP001432322"/>
    </source>
</evidence>
<dbReference type="AlphaFoldDB" id="A0AAV5W9F5"/>
<protein>
    <submittedName>
        <fullName evidence="1">Uncharacterized protein</fullName>
    </submittedName>
</protein>
<dbReference type="EMBL" id="BTSY01000005">
    <property type="protein sequence ID" value="GMT27015.1"/>
    <property type="molecule type" value="Genomic_DNA"/>
</dbReference>
<evidence type="ECO:0000313" key="1">
    <source>
        <dbReference type="EMBL" id="GMT27015.1"/>
    </source>
</evidence>
<proteinExistence type="predicted"/>
<gene>
    <name evidence="1" type="ORF">PFISCL1PPCAC_18312</name>
</gene>
<keyword evidence="2" id="KW-1185">Reference proteome</keyword>
<sequence length="112" mass="12985">MHSSEDDTRTERLLSLESFNRIVQNVEFHRLDVTVDFNTEFQFELVNRLKLATAKELTLSGCRENRNIHGVAGSEKLNFPLIRDIMEGKNQVIIDLLCTSLSFNEIFNLREV</sequence>
<accession>A0AAV5W9F5</accession>
<comment type="caution">
    <text evidence="1">The sequence shown here is derived from an EMBL/GenBank/DDBJ whole genome shotgun (WGS) entry which is preliminary data.</text>
</comment>
<organism evidence="1 2">
    <name type="scientific">Pristionchus fissidentatus</name>
    <dbReference type="NCBI Taxonomy" id="1538716"/>
    <lineage>
        <taxon>Eukaryota</taxon>
        <taxon>Metazoa</taxon>
        <taxon>Ecdysozoa</taxon>
        <taxon>Nematoda</taxon>
        <taxon>Chromadorea</taxon>
        <taxon>Rhabditida</taxon>
        <taxon>Rhabditina</taxon>
        <taxon>Diplogasteromorpha</taxon>
        <taxon>Diplogasteroidea</taxon>
        <taxon>Neodiplogasteridae</taxon>
        <taxon>Pristionchus</taxon>
    </lineage>
</organism>
<name>A0AAV5W9F5_9BILA</name>